<evidence type="ECO:0000259" key="2">
    <source>
        <dbReference type="Pfam" id="PF04389"/>
    </source>
</evidence>
<dbReference type="OrthoDB" id="9778250at2"/>
<dbReference type="PANTHER" id="PTHR12147">
    <property type="entry name" value="METALLOPEPTIDASE M28 FAMILY MEMBER"/>
    <property type="match status" value="1"/>
</dbReference>
<feature type="domain" description="Peptidase M28" evidence="2">
    <location>
        <begin position="100"/>
        <end position="292"/>
    </location>
</feature>
<protein>
    <submittedName>
        <fullName evidence="3">Peptidase family M28</fullName>
    </submittedName>
</protein>
<accession>A0A1M6AL61</accession>
<dbReference type="Pfam" id="PF04389">
    <property type="entry name" value="Peptidase_M28"/>
    <property type="match status" value="1"/>
</dbReference>
<feature type="transmembrane region" description="Helical" evidence="1">
    <location>
        <begin position="508"/>
        <end position="528"/>
    </location>
</feature>
<feature type="transmembrane region" description="Helical" evidence="1">
    <location>
        <begin position="404"/>
        <end position="420"/>
    </location>
</feature>
<dbReference type="EMBL" id="FQZI01000001">
    <property type="protein sequence ID" value="SHI37249.1"/>
    <property type="molecule type" value="Genomic_DNA"/>
</dbReference>
<proteinExistence type="predicted"/>
<dbReference type="PANTHER" id="PTHR12147:SF26">
    <property type="entry name" value="PEPTIDASE M28 DOMAIN-CONTAINING PROTEIN"/>
    <property type="match status" value="1"/>
</dbReference>
<evidence type="ECO:0000313" key="4">
    <source>
        <dbReference type="Proteomes" id="UP000184488"/>
    </source>
</evidence>
<evidence type="ECO:0000256" key="1">
    <source>
        <dbReference type="SAM" id="Phobius"/>
    </source>
</evidence>
<feature type="transmembrane region" description="Helical" evidence="1">
    <location>
        <begin position="328"/>
        <end position="349"/>
    </location>
</feature>
<dbReference type="RefSeq" id="WP_073307858.1">
    <property type="nucleotide sequence ID" value="NZ_FQZI01000001.1"/>
</dbReference>
<keyword evidence="1" id="KW-1133">Transmembrane helix</keyword>
<feature type="transmembrane region" description="Helical" evidence="1">
    <location>
        <begin position="7"/>
        <end position="26"/>
    </location>
</feature>
<organism evidence="3 4">
    <name type="scientific">Flavobacterium terrae</name>
    <dbReference type="NCBI Taxonomy" id="415425"/>
    <lineage>
        <taxon>Bacteria</taxon>
        <taxon>Pseudomonadati</taxon>
        <taxon>Bacteroidota</taxon>
        <taxon>Flavobacteriia</taxon>
        <taxon>Flavobacteriales</taxon>
        <taxon>Flavobacteriaceae</taxon>
        <taxon>Flavobacterium</taxon>
    </lineage>
</organism>
<evidence type="ECO:0000313" key="3">
    <source>
        <dbReference type="EMBL" id="SHI37249.1"/>
    </source>
</evidence>
<keyword evidence="1" id="KW-0812">Transmembrane</keyword>
<gene>
    <name evidence="3" type="ORF">SAMN05444363_0275</name>
</gene>
<keyword evidence="4" id="KW-1185">Reference proteome</keyword>
<dbReference type="STRING" id="415425.SAMN05444363_0275"/>
<dbReference type="InterPro" id="IPR007484">
    <property type="entry name" value="Peptidase_M28"/>
</dbReference>
<dbReference type="SUPFAM" id="SSF53187">
    <property type="entry name" value="Zn-dependent exopeptidases"/>
    <property type="match status" value="1"/>
</dbReference>
<feature type="transmembrane region" description="Helical" evidence="1">
    <location>
        <begin position="432"/>
        <end position="449"/>
    </location>
</feature>
<reference evidence="4" key="1">
    <citation type="submission" date="2016-11" db="EMBL/GenBank/DDBJ databases">
        <authorList>
            <person name="Varghese N."/>
            <person name="Submissions S."/>
        </authorList>
    </citation>
    <scope>NUCLEOTIDE SEQUENCE [LARGE SCALE GENOMIC DNA]</scope>
    <source>
        <strain evidence="4">DSM 18829</strain>
    </source>
</reference>
<name>A0A1M6AL61_9FLAO</name>
<feature type="transmembrane region" description="Helical" evidence="1">
    <location>
        <begin position="455"/>
        <end position="473"/>
    </location>
</feature>
<dbReference type="GO" id="GO:0008235">
    <property type="term" value="F:metalloexopeptidase activity"/>
    <property type="evidence" value="ECO:0007669"/>
    <property type="project" value="InterPro"/>
</dbReference>
<feature type="transmembrane region" description="Helical" evidence="1">
    <location>
        <begin position="361"/>
        <end position="384"/>
    </location>
</feature>
<keyword evidence="1" id="KW-0472">Membrane</keyword>
<dbReference type="AlphaFoldDB" id="A0A1M6AL61"/>
<feature type="transmembrane region" description="Helical" evidence="1">
    <location>
        <begin position="480"/>
        <end position="502"/>
    </location>
</feature>
<dbReference type="InterPro" id="IPR045175">
    <property type="entry name" value="M28_fam"/>
</dbReference>
<feature type="transmembrane region" description="Helical" evidence="1">
    <location>
        <begin position="535"/>
        <end position="553"/>
    </location>
</feature>
<sequence length="767" mass="86419">MQKPTNSLFQMALLFGIVFAIFYFMVPQNEEQNVPLNEFSTNRALAHVKKITQKPHYIGSEGHQEVVTYLFDELKQLGLSPQIQEGFTLSDGGILVNSKNVLARIKGTESGKALLLLSHYDSAPHSKSLGASDDASGVAAILESVRTHLHNKQQAKNDIIILFSDAEEIGLNGAALFVSKHPWAKEVGAVINLEARGSAGPGYMLMETNEGNSKMVDAFSSSKLSKPNSNSLMYSIYKMLPNDTDLTVFRTLGKIQGFNFAFIDNHFNYHTAQDSYQNLDQRTMAHQGANLYPLMNYLANSDLTNLNSTQDKVYFSVPFGFISYPFEWIVPMLIIALALTLIIIFIGLSKRVLVPSEIGKGFLKFILALVVSGGFGFFAWRLLLKLYPQYNDIQQGFTYNGHDYIYGFASIALAFCFIIYQTKDTKRKEYNHFIAPLILWLLINTGVALCLKGAAFLIIPVLSGLILLGYFVITQKSNPILNFIVSLPSLVILVPFVEMFPIGLGLKILFVSSVLVVLIFGLLLPILGSFQNKKVYFFLFLVLGFCFIGKAHLNTDYSENKAKPNSLVYIQNSEEGKAYWATYDKNLDEWTKGYLGEKPTDAQKLNTNKMYSKYKSGFTFMASAPMKNLPKSTVKFIQDSISGSYRNFIIDIVPNRKLNRIDVFSNRGRPEQLKANKVEDIVFKSNIENAKSNKILTYYITDSISLRLQFRIPAKEKLDLSIKESSFDLLEHPQFSINKRKPWMMPTPFVLNDAIIVEHRIFRNAKN</sequence>
<dbReference type="Proteomes" id="UP000184488">
    <property type="component" value="Unassembled WGS sequence"/>
</dbReference>
<dbReference type="GO" id="GO:0006508">
    <property type="term" value="P:proteolysis"/>
    <property type="evidence" value="ECO:0007669"/>
    <property type="project" value="InterPro"/>
</dbReference>
<dbReference type="Gene3D" id="3.40.630.10">
    <property type="entry name" value="Zn peptidases"/>
    <property type="match status" value="1"/>
</dbReference>